<dbReference type="KEGG" id="dao:Desac_0807"/>
<proteinExistence type="inferred from homology"/>
<comment type="function">
    <text evidence="9">Plays an essential role in type IV pili and type II pseudopili formation by proteolytically removing the leader sequence from substrate proteins and subsequently monomethylating the alpha-amino group of the newly exposed N-terminal phenylalanine.</text>
</comment>
<name>F2NGR5_DESAR</name>
<evidence type="ECO:0000256" key="1">
    <source>
        <dbReference type="ARBA" id="ARBA00004429"/>
    </source>
</evidence>
<sequence>MLEYVLAGGLGLILGSFLNVVITREPQREALGLGRSRCPECRHDLTWYDNIPLLSYLWLQGRCRYCGVAIPWRYPLVELASALLTLALWIKFPGNILLLAYVPFALALLTLSVIDLEQGLLPDVITLPGIGFGLLSSLVFQELSFFSALVGALTGAAVFQGIAWIYAKWAGKQGMGGGDVKLLAMIGAFLGIQSLPWVIFLSASLGTLTGIILVLRKGRHPKETLRSLPIPFGPFLAIGGLFYLFGKEYLLRFLETGGLF</sequence>
<keyword evidence="9" id="KW-0511">Multifunctional enzyme</keyword>
<keyword evidence="14" id="KW-1185">Reference proteome</keyword>
<dbReference type="Proteomes" id="UP000000483">
    <property type="component" value="Chromosome"/>
</dbReference>
<keyword evidence="9" id="KW-0808">Transferase</keyword>
<evidence type="ECO:0000256" key="6">
    <source>
        <dbReference type="ARBA" id="ARBA00022989"/>
    </source>
</evidence>
<dbReference type="MEROPS" id="A24.019"/>
<evidence type="ECO:0000256" key="3">
    <source>
        <dbReference type="ARBA" id="ARBA00022475"/>
    </source>
</evidence>
<dbReference type="Pfam" id="PF06750">
    <property type="entry name" value="A24_N_bact"/>
    <property type="match status" value="1"/>
</dbReference>
<organism evidence="13 14">
    <name type="scientific">Desulfobacca acetoxidans (strain ATCC 700848 / DSM 11109 / ASRB2)</name>
    <dbReference type="NCBI Taxonomy" id="880072"/>
    <lineage>
        <taxon>Bacteria</taxon>
        <taxon>Pseudomonadati</taxon>
        <taxon>Thermodesulfobacteriota</taxon>
        <taxon>Desulfobaccia</taxon>
        <taxon>Desulfobaccales</taxon>
        <taxon>Desulfobaccaceae</taxon>
        <taxon>Desulfobacca</taxon>
    </lineage>
</organism>
<dbReference type="GO" id="GO:0005886">
    <property type="term" value="C:plasma membrane"/>
    <property type="evidence" value="ECO:0007669"/>
    <property type="project" value="UniProtKB-SubCell"/>
</dbReference>
<dbReference type="InterPro" id="IPR050882">
    <property type="entry name" value="Prepilin_peptidase/N-MTase"/>
</dbReference>
<protein>
    <recommendedName>
        <fullName evidence="9">Prepilin leader peptidase/N-methyltransferase</fullName>
        <ecNumber evidence="9">2.1.1.-</ecNumber>
        <ecNumber evidence="9">3.4.23.43</ecNumber>
    </recommendedName>
</protein>
<dbReference type="OrthoDB" id="9789291at2"/>
<feature type="transmembrane region" description="Helical" evidence="10">
    <location>
        <begin position="121"/>
        <end position="140"/>
    </location>
</feature>
<dbReference type="InterPro" id="IPR000045">
    <property type="entry name" value="Prepilin_IV_endopep_pep"/>
</dbReference>
<dbReference type="GO" id="GO:0032259">
    <property type="term" value="P:methylation"/>
    <property type="evidence" value="ECO:0007669"/>
    <property type="project" value="UniProtKB-KW"/>
</dbReference>
<keyword evidence="6 10" id="KW-1133">Transmembrane helix</keyword>
<evidence type="ECO:0000259" key="12">
    <source>
        <dbReference type="Pfam" id="PF06750"/>
    </source>
</evidence>
<feature type="transmembrane region" description="Helical" evidence="10">
    <location>
        <begin position="227"/>
        <end position="245"/>
    </location>
</feature>
<feature type="transmembrane region" description="Helical" evidence="10">
    <location>
        <begin position="96"/>
        <end position="114"/>
    </location>
</feature>
<comment type="catalytic activity">
    <reaction evidence="9">
        <text>Typically cleaves a -Gly-|-Phe- bond to release an N-terminal, basic peptide of 5-8 residues from type IV prepilin, and then N-methylates the new N-terminal amino group, the methyl donor being S-adenosyl-L-methionine.</text>
        <dbReference type="EC" id="3.4.23.43"/>
    </reaction>
</comment>
<keyword evidence="4" id="KW-0997">Cell inner membrane</keyword>
<evidence type="ECO:0000256" key="4">
    <source>
        <dbReference type="ARBA" id="ARBA00022519"/>
    </source>
</evidence>
<dbReference type="GO" id="GO:0004190">
    <property type="term" value="F:aspartic-type endopeptidase activity"/>
    <property type="evidence" value="ECO:0007669"/>
    <property type="project" value="UniProtKB-EC"/>
</dbReference>
<keyword evidence="5 9" id="KW-0812">Transmembrane</keyword>
<dbReference type="AlphaFoldDB" id="F2NGR5"/>
<dbReference type="InterPro" id="IPR014032">
    <property type="entry name" value="Peptidase_A24A_bac"/>
</dbReference>
<dbReference type="PANTHER" id="PTHR30487">
    <property type="entry name" value="TYPE 4 PREPILIN-LIKE PROTEINS LEADER PEPTIDE-PROCESSING ENZYME"/>
    <property type="match status" value="1"/>
</dbReference>
<comment type="subcellular location">
    <subcellularLocation>
        <location evidence="1">Cell inner membrane</location>
        <topology evidence="1">Multi-pass membrane protein</topology>
    </subcellularLocation>
    <subcellularLocation>
        <location evidence="9">Cell membrane</location>
        <topology evidence="9">Multi-pass membrane protein</topology>
    </subcellularLocation>
</comment>
<dbReference type="Pfam" id="PF01478">
    <property type="entry name" value="Peptidase_A24"/>
    <property type="match status" value="1"/>
</dbReference>
<dbReference type="EC" id="2.1.1.-" evidence="9"/>
<feature type="transmembrane region" description="Helical" evidence="10">
    <location>
        <begin position="146"/>
        <end position="167"/>
    </location>
</feature>
<evidence type="ECO:0000256" key="9">
    <source>
        <dbReference type="RuleBase" id="RU003794"/>
    </source>
</evidence>
<dbReference type="eggNOG" id="COG1989">
    <property type="taxonomic scope" value="Bacteria"/>
</dbReference>
<dbReference type="PANTHER" id="PTHR30487:SF0">
    <property type="entry name" value="PREPILIN LEADER PEPTIDASE_N-METHYLTRANSFERASE-RELATED"/>
    <property type="match status" value="1"/>
</dbReference>
<evidence type="ECO:0000313" key="14">
    <source>
        <dbReference type="Proteomes" id="UP000000483"/>
    </source>
</evidence>
<keyword evidence="3" id="KW-1003">Cell membrane</keyword>
<dbReference type="EMBL" id="CP002629">
    <property type="protein sequence ID" value="AEB08686.1"/>
    <property type="molecule type" value="Genomic_DNA"/>
</dbReference>
<feature type="domain" description="Prepilin peptidase A24 N-terminal" evidence="12">
    <location>
        <begin position="10"/>
        <end position="92"/>
    </location>
</feature>
<dbReference type="RefSeq" id="WP_013705799.1">
    <property type="nucleotide sequence ID" value="NC_015388.1"/>
</dbReference>
<keyword evidence="9" id="KW-0645">Protease</keyword>
<comment type="similarity">
    <text evidence="2 8">Belongs to the peptidase A24 family.</text>
</comment>
<keyword evidence="7 10" id="KW-0472">Membrane</keyword>
<feature type="transmembrane region" description="Helical" evidence="10">
    <location>
        <begin position="198"/>
        <end position="215"/>
    </location>
</feature>
<reference evidence="13 14" key="1">
    <citation type="journal article" date="2011" name="Stand. Genomic Sci.">
        <title>Complete genome sequence of the acetate-degrading sulfate reducer Desulfobacca acetoxidans type strain (ASRB2).</title>
        <authorList>
            <person name="Goker M."/>
            <person name="Teshima H."/>
            <person name="Lapidus A."/>
            <person name="Nolan M."/>
            <person name="Lucas S."/>
            <person name="Hammon N."/>
            <person name="Deshpande S."/>
            <person name="Cheng J.F."/>
            <person name="Tapia R."/>
            <person name="Han C."/>
            <person name="Goodwin L."/>
            <person name="Pitluck S."/>
            <person name="Huntemann M."/>
            <person name="Liolios K."/>
            <person name="Ivanova N."/>
            <person name="Pagani I."/>
            <person name="Mavromatis K."/>
            <person name="Ovchinikova G."/>
            <person name="Pati A."/>
            <person name="Chen A."/>
            <person name="Palaniappan K."/>
            <person name="Land M."/>
            <person name="Hauser L."/>
            <person name="Brambilla E.M."/>
            <person name="Rohde M."/>
            <person name="Spring S."/>
            <person name="Detter J.C."/>
            <person name="Woyke T."/>
            <person name="Bristow J."/>
            <person name="Eisen J.A."/>
            <person name="Markowitz V."/>
            <person name="Hugenholtz P."/>
            <person name="Kyrpides N.C."/>
            <person name="Klenk H.P."/>
        </authorList>
    </citation>
    <scope>NUCLEOTIDE SEQUENCE [LARGE SCALE GENOMIC DNA]</scope>
    <source>
        <strain evidence="14">ATCC 700848 / DSM 11109 / ASRB2</strain>
    </source>
</reference>
<keyword evidence="9 13" id="KW-0378">Hydrolase</keyword>
<gene>
    <name evidence="13" type="ordered locus">Desac_0807</name>
</gene>
<evidence type="ECO:0000256" key="7">
    <source>
        <dbReference type="ARBA" id="ARBA00023136"/>
    </source>
</evidence>
<dbReference type="GO" id="GO:0008168">
    <property type="term" value="F:methyltransferase activity"/>
    <property type="evidence" value="ECO:0007669"/>
    <property type="project" value="UniProtKB-KW"/>
</dbReference>
<evidence type="ECO:0000256" key="10">
    <source>
        <dbReference type="SAM" id="Phobius"/>
    </source>
</evidence>
<dbReference type="InterPro" id="IPR010627">
    <property type="entry name" value="Prepilin_pept_A24_N"/>
</dbReference>
<accession>F2NGR5</accession>
<evidence type="ECO:0000313" key="13">
    <source>
        <dbReference type="EMBL" id="AEB08686.1"/>
    </source>
</evidence>
<evidence type="ECO:0000259" key="11">
    <source>
        <dbReference type="Pfam" id="PF01478"/>
    </source>
</evidence>
<evidence type="ECO:0000256" key="2">
    <source>
        <dbReference type="ARBA" id="ARBA00005801"/>
    </source>
</evidence>
<dbReference type="GO" id="GO:0006465">
    <property type="term" value="P:signal peptide processing"/>
    <property type="evidence" value="ECO:0007669"/>
    <property type="project" value="TreeGrafter"/>
</dbReference>
<dbReference type="HOGENOM" id="CLU_057101_0_1_7"/>
<dbReference type="Gene3D" id="1.20.120.1220">
    <property type="match status" value="1"/>
</dbReference>
<evidence type="ECO:0000256" key="8">
    <source>
        <dbReference type="RuleBase" id="RU003793"/>
    </source>
</evidence>
<evidence type="ECO:0000256" key="5">
    <source>
        <dbReference type="ARBA" id="ARBA00022692"/>
    </source>
</evidence>
<dbReference type="EC" id="3.4.23.43" evidence="9"/>
<dbReference type="PRINTS" id="PR00864">
    <property type="entry name" value="PREPILNPTASE"/>
</dbReference>
<feature type="domain" description="Prepilin type IV endopeptidase peptidase" evidence="11">
    <location>
        <begin position="104"/>
        <end position="211"/>
    </location>
</feature>
<keyword evidence="9" id="KW-0489">Methyltransferase</keyword>
<dbReference type="STRING" id="880072.Desac_0807"/>
<reference evidence="14" key="2">
    <citation type="submission" date="2011-03" db="EMBL/GenBank/DDBJ databases">
        <title>The complete genome of Desulfobacca acetoxidans DSM 11109.</title>
        <authorList>
            <consortium name="US DOE Joint Genome Institute (JGI-PGF)"/>
            <person name="Lucas S."/>
            <person name="Copeland A."/>
            <person name="Lapidus A."/>
            <person name="Bruce D."/>
            <person name="Goodwin L."/>
            <person name="Pitluck S."/>
            <person name="Peters L."/>
            <person name="Kyrpides N."/>
            <person name="Mavromatis K."/>
            <person name="Ivanova N."/>
            <person name="Ovchinnikova G."/>
            <person name="Teshima H."/>
            <person name="Detter J.C."/>
            <person name="Han C."/>
            <person name="Land M."/>
            <person name="Hauser L."/>
            <person name="Markowitz V."/>
            <person name="Cheng J.-F."/>
            <person name="Hugenholtz P."/>
            <person name="Woyke T."/>
            <person name="Wu D."/>
            <person name="Spring S."/>
            <person name="Schueler E."/>
            <person name="Brambilla E."/>
            <person name="Klenk H.-P."/>
            <person name="Eisen J.A."/>
        </authorList>
    </citation>
    <scope>NUCLEOTIDE SEQUENCE [LARGE SCALE GENOMIC DNA]</scope>
    <source>
        <strain evidence="14">ATCC 700848 / DSM 11109 / ASRB2</strain>
    </source>
</reference>
<feature type="transmembrane region" description="Helical" evidence="10">
    <location>
        <begin position="6"/>
        <end position="22"/>
    </location>
</feature>